<organism evidence="1">
    <name type="scientific">Arion vulgaris</name>
    <dbReference type="NCBI Taxonomy" id="1028688"/>
    <lineage>
        <taxon>Eukaryota</taxon>
        <taxon>Metazoa</taxon>
        <taxon>Spiralia</taxon>
        <taxon>Lophotrochozoa</taxon>
        <taxon>Mollusca</taxon>
        <taxon>Gastropoda</taxon>
        <taxon>Heterobranchia</taxon>
        <taxon>Euthyneura</taxon>
        <taxon>Panpulmonata</taxon>
        <taxon>Eupulmonata</taxon>
        <taxon>Stylommatophora</taxon>
        <taxon>Helicina</taxon>
        <taxon>Arionoidea</taxon>
        <taxon>Arionidae</taxon>
        <taxon>Arion</taxon>
    </lineage>
</organism>
<dbReference type="EMBL" id="HACG01029746">
    <property type="protein sequence ID" value="CEK76611.1"/>
    <property type="molecule type" value="Transcribed_RNA"/>
</dbReference>
<name>A0A0B7A9D8_9EUPU</name>
<proteinExistence type="predicted"/>
<sequence length="98" mass="11502">MQISIDLRIFLSLCHVYMHSGNLAHINFFSRVLSLILRNDNCAERRADKKNMNGRLYKYYMNNIEGELTYKNKTTSNLSLLQVIPFLMNESNTVRNLD</sequence>
<evidence type="ECO:0000313" key="1">
    <source>
        <dbReference type="EMBL" id="CEK76611.1"/>
    </source>
</evidence>
<accession>A0A0B7A9D8</accession>
<gene>
    <name evidence="1" type="primary">ORF100741</name>
</gene>
<dbReference type="AlphaFoldDB" id="A0A0B7A9D8"/>
<reference evidence="1" key="1">
    <citation type="submission" date="2014-12" db="EMBL/GenBank/DDBJ databases">
        <title>Insight into the proteome of Arion vulgaris.</title>
        <authorList>
            <person name="Aradska J."/>
            <person name="Bulat T."/>
            <person name="Smidak R."/>
            <person name="Sarate P."/>
            <person name="Gangsoo J."/>
            <person name="Sialana F."/>
            <person name="Bilban M."/>
            <person name="Lubec G."/>
        </authorList>
    </citation>
    <scope>NUCLEOTIDE SEQUENCE</scope>
    <source>
        <tissue evidence="1">Skin</tissue>
    </source>
</reference>
<protein>
    <submittedName>
        <fullName evidence="1">Uncharacterized protein</fullName>
    </submittedName>
</protein>